<name>A0ACD3B077_9AGAR</name>
<dbReference type="EMBL" id="ML208304">
    <property type="protein sequence ID" value="TFK71041.1"/>
    <property type="molecule type" value="Genomic_DNA"/>
</dbReference>
<reference evidence="1 2" key="1">
    <citation type="journal article" date="2019" name="Nat. Ecol. Evol.">
        <title>Megaphylogeny resolves global patterns of mushroom evolution.</title>
        <authorList>
            <person name="Varga T."/>
            <person name="Krizsan K."/>
            <person name="Foldi C."/>
            <person name="Dima B."/>
            <person name="Sanchez-Garcia M."/>
            <person name="Sanchez-Ramirez S."/>
            <person name="Szollosi G.J."/>
            <person name="Szarkandi J.G."/>
            <person name="Papp V."/>
            <person name="Albert L."/>
            <person name="Andreopoulos W."/>
            <person name="Angelini C."/>
            <person name="Antonin V."/>
            <person name="Barry K.W."/>
            <person name="Bougher N.L."/>
            <person name="Buchanan P."/>
            <person name="Buyck B."/>
            <person name="Bense V."/>
            <person name="Catcheside P."/>
            <person name="Chovatia M."/>
            <person name="Cooper J."/>
            <person name="Damon W."/>
            <person name="Desjardin D."/>
            <person name="Finy P."/>
            <person name="Geml J."/>
            <person name="Haridas S."/>
            <person name="Hughes K."/>
            <person name="Justo A."/>
            <person name="Karasinski D."/>
            <person name="Kautmanova I."/>
            <person name="Kiss B."/>
            <person name="Kocsube S."/>
            <person name="Kotiranta H."/>
            <person name="LaButti K.M."/>
            <person name="Lechner B.E."/>
            <person name="Liimatainen K."/>
            <person name="Lipzen A."/>
            <person name="Lukacs Z."/>
            <person name="Mihaltcheva S."/>
            <person name="Morgado L.N."/>
            <person name="Niskanen T."/>
            <person name="Noordeloos M.E."/>
            <person name="Ohm R.A."/>
            <person name="Ortiz-Santana B."/>
            <person name="Ovrebo C."/>
            <person name="Racz N."/>
            <person name="Riley R."/>
            <person name="Savchenko A."/>
            <person name="Shiryaev A."/>
            <person name="Soop K."/>
            <person name="Spirin V."/>
            <person name="Szebenyi C."/>
            <person name="Tomsovsky M."/>
            <person name="Tulloss R.E."/>
            <person name="Uehling J."/>
            <person name="Grigoriev I.V."/>
            <person name="Vagvolgyi C."/>
            <person name="Papp T."/>
            <person name="Martin F.M."/>
            <person name="Miettinen O."/>
            <person name="Hibbett D.S."/>
            <person name="Nagy L.G."/>
        </authorList>
    </citation>
    <scope>NUCLEOTIDE SEQUENCE [LARGE SCALE GENOMIC DNA]</scope>
    <source>
        <strain evidence="1 2">NL-1719</strain>
    </source>
</reference>
<protein>
    <submittedName>
        <fullName evidence="1">Uncharacterized protein</fullName>
    </submittedName>
</protein>
<proteinExistence type="predicted"/>
<keyword evidence="2" id="KW-1185">Reference proteome</keyword>
<accession>A0ACD3B077</accession>
<dbReference type="Proteomes" id="UP000308600">
    <property type="component" value="Unassembled WGS sequence"/>
</dbReference>
<gene>
    <name evidence="1" type="ORF">BDN72DRAFT_494054</name>
</gene>
<evidence type="ECO:0000313" key="1">
    <source>
        <dbReference type="EMBL" id="TFK71041.1"/>
    </source>
</evidence>
<evidence type="ECO:0000313" key="2">
    <source>
        <dbReference type="Proteomes" id="UP000308600"/>
    </source>
</evidence>
<organism evidence="1 2">
    <name type="scientific">Pluteus cervinus</name>
    <dbReference type="NCBI Taxonomy" id="181527"/>
    <lineage>
        <taxon>Eukaryota</taxon>
        <taxon>Fungi</taxon>
        <taxon>Dikarya</taxon>
        <taxon>Basidiomycota</taxon>
        <taxon>Agaricomycotina</taxon>
        <taxon>Agaricomycetes</taxon>
        <taxon>Agaricomycetidae</taxon>
        <taxon>Agaricales</taxon>
        <taxon>Pluteineae</taxon>
        <taxon>Pluteaceae</taxon>
        <taxon>Pluteus</taxon>
    </lineage>
</organism>
<sequence length="588" mass="66024">MATTTDEDLYMQQIIQHIAALERQEQEHLESSPEFNVAQWRAGTLNLWDGSSTATGFTASKKPPVELPVDILSLIFTFALHAEQTLRLTYKSSFHLPIQLSSVCRDWRYAAFETSELWSRICLQLAQPHPLLVNSQFVTDNEVESASGRVDSQRMLVSTWLARSGSRPITGYITWSHPTNSQSNGPYSTKPEDYHHPVLAILAQRSHQWGDMSFSIPMTAYPANFSPRALQNLSELKALNIDTTDSRVYNTVGEFTMFQGAFNLQSLQVVNLSPRLFTFPWAKLDDIPLMASSVDESLHILHEASTITSAQFALYCVSFPPNLAAPPGPPTPLPPPPPAQPPAGLGQPAPAPPQPLDLAWFSHETLESLYITSPDENNLNLYQFFRSFIAPNLKKLQITNITPLSSDFASDLKAFLTHPPHLHQSAVLTNNTLTSLSIRRTPLDPAKFLDCLEFLEGLEQLEIIPSDTTPLTADFFTKMTVIPNSGERIYCPNLTIFKAALHDDNCANALSGMLTSRWRSHWLDQYDQQLEDVVVLDEDEETNGDWNTHKRLRKISLSITSFEETPILFQRIEELFLSGMRIELVHAP</sequence>